<dbReference type="FunFam" id="3.40.30.10:FF:000019">
    <property type="entry name" value="Glutathione S-transferase Mu"/>
    <property type="match status" value="1"/>
</dbReference>
<evidence type="ECO:0000256" key="1">
    <source>
        <dbReference type="ARBA" id="ARBA00003701"/>
    </source>
</evidence>
<dbReference type="InterPro" id="IPR050213">
    <property type="entry name" value="GST_superfamily"/>
</dbReference>
<dbReference type="OrthoDB" id="4951845at2759"/>
<dbReference type="PANTHER" id="PTHR11571">
    <property type="entry name" value="GLUTATHIONE S-TRANSFERASE"/>
    <property type="match status" value="1"/>
</dbReference>
<dbReference type="InterPro" id="IPR040079">
    <property type="entry name" value="Glutathione_S-Trfase"/>
</dbReference>
<dbReference type="EC" id="2.5.1.18" evidence="3"/>
<dbReference type="SMR" id="A0A4Y2D2C9"/>
<evidence type="ECO:0000313" key="11">
    <source>
        <dbReference type="Proteomes" id="UP000499080"/>
    </source>
</evidence>
<dbReference type="CDD" id="cd03209">
    <property type="entry name" value="GST_C_Mu"/>
    <property type="match status" value="1"/>
</dbReference>
<gene>
    <name evidence="10" type="primary">GSTM3</name>
    <name evidence="10" type="ORF">AVEN_49996_1</name>
</gene>
<dbReference type="InterPro" id="IPR003081">
    <property type="entry name" value="GST_mu"/>
</dbReference>
<keyword evidence="11" id="KW-1185">Reference proteome</keyword>
<dbReference type="InterPro" id="IPR004046">
    <property type="entry name" value="GST_C"/>
</dbReference>
<dbReference type="InterPro" id="IPR036282">
    <property type="entry name" value="Glutathione-S-Trfase_C_sf"/>
</dbReference>
<dbReference type="GO" id="GO:0004364">
    <property type="term" value="F:glutathione transferase activity"/>
    <property type="evidence" value="ECO:0007669"/>
    <property type="project" value="UniProtKB-EC"/>
</dbReference>
<comment type="caution">
    <text evidence="10">The sequence shown here is derived from an EMBL/GenBank/DDBJ whole genome shotgun (WGS) entry which is preliminary data.</text>
</comment>
<dbReference type="SFLD" id="SFLDS00019">
    <property type="entry name" value="Glutathione_Transferase_(cytos"/>
    <property type="match status" value="1"/>
</dbReference>
<comment type="catalytic activity">
    <reaction evidence="5">
        <text>RX + glutathione = an S-substituted glutathione + a halide anion + H(+)</text>
        <dbReference type="Rhea" id="RHEA:16437"/>
        <dbReference type="ChEBI" id="CHEBI:15378"/>
        <dbReference type="ChEBI" id="CHEBI:16042"/>
        <dbReference type="ChEBI" id="CHEBI:17792"/>
        <dbReference type="ChEBI" id="CHEBI:57925"/>
        <dbReference type="ChEBI" id="CHEBI:90779"/>
        <dbReference type="EC" id="2.5.1.18"/>
    </reaction>
</comment>
<dbReference type="EMBL" id="BGPR01000283">
    <property type="protein sequence ID" value="GBM10276.1"/>
    <property type="molecule type" value="Genomic_DNA"/>
</dbReference>
<evidence type="ECO:0000256" key="4">
    <source>
        <dbReference type="ARBA" id="ARBA00022679"/>
    </source>
</evidence>
<feature type="domain" description="GST N-terminal" evidence="8">
    <location>
        <begin position="1"/>
        <end position="88"/>
    </location>
</feature>
<comment type="similarity">
    <text evidence="2">Belongs to the GST superfamily. Mu family.</text>
</comment>
<dbReference type="SFLD" id="SFLDG00363">
    <property type="entry name" value="AMPS_(cytGST):_Alpha-__Mu-__Pi"/>
    <property type="match status" value="1"/>
</dbReference>
<dbReference type="InterPro" id="IPR004045">
    <property type="entry name" value="Glutathione_S-Trfase_N"/>
</dbReference>
<evidence type="ECO:0000259" key="8">
    <source>
        <dbReference type="PROSITE" id="PS50404"/>
    </source>
</evidence>
<dbReference type="PRINTS" id="PR01267">
    <property type="entry name" value="GSTRNSFRASEM"/>
</dbReference>
<dbReference type="CDD" id="cd03075">
    <property type="entry name" value="GST_N_Mu"/>
    <property type="match status" value="1"/>
</dbReference>
<evidence type="ECO:0000313" key="10">
    <source>
        <dbReference type="EMBL" id="GBM10276.1"/>
    </source>
</evidence>
<dbReference type="Gene3D" id="3.40.30.10">
    <property type="entry name" value="Glutaredoxin"/>
    <property type="match status" value="1"/>
</dbReference>
<evidence type="ECO:0000256" key="6">
    <source>
        <dbReference type="ARBA" id="ARBA00071200"/>
    </source>
</evidence>
<name>A0A4Y2D2C9_ARAVE</name>
<dbReference type="PROSITE" id="PS50405">
    <property type="entry name" value="GST_CTER"/>
    <property type="match status" value="1"/>
</dbReference>
<dbReference type="InterPro" id="IPR036249">
    <property type="entry name" value="Thioredoxin-like_sf"/>
</dbReference>
<dbReference type="AlphaFoldDB" id="A0A4Y2D2C9"/>
<evidence type="ECO:0000256" key="2">
    <source>
        <dbReference type="ARBA" id="ARBA00005861"/>
    </source>
</evidence>
<evidence type="ECO:0000256" key="7">
    <source>
        <dbReference type="ARBA" id="ARBA00081375"/>
    </source>
</evidence>
<evidence type="ECO:0000256" key="3">
    <source>
        <dbReference type="ARBA" id="ARBA00012452"/>
    </source>
</evidence>
<dbReference type="FunFam" id="1.20.1050.10:FF:000003">
    <property type="entry name" value="Glutathione S-transferase 2"/>
    <property type="match status" value="1"/>
</dbReference>
<comment type="function">
    <text evidence="1">Conjugation of reduced glutathione to a wide number of exogenous and endogenous hydrophobic electrophiles.</text>
</comment>
<dbReference type="InterPro" id="IPR010987">
    <property type="entry name" value="Glutathione-S-Trfase_C-like"/>
</dbReference>
<keyword evidence="4 10" id="KW-0808">Transferase</keyword>
<dbReference type="Pfam" id="PF02798">
    <property type="entry name" value="GST_N"/>
    <property type="match status" value="1"/>
</dbReference>
<dbReference type="SUPFAM" id="SSF47616">
    <property type="entry name" value="GST C-terminal domain-like"/>
    <property type="match status" value="1"/>
</dbReference>
<sequence length="223" mass="26292">MAPVLGYWNIRGLAQPIRLMLAYAETPYEDKKYAYGPAPDFDRSAWLKEKPTLGLDFPNLPYYIDGDIKLTQSITIMRYLARKLKLEPTTEEEHIHADLIEQQIADFRFGFTRICYSADFEKLKEEYLKNLPAQLKAFSNYLGKRQWFASQDKVTYVDFMVYEAFDHNRVLDPDCLNDYPNLKEFMDRFEELPTIQKYMQSPDFLKWPLNGDMAKFGSRSSKK</sequence>
<dbReference type="Proteomes" id="UP000499080">
    <property type="component" value="Unassembled WGS sequence"/>
</dbReference>
<accession>A0A4Y2D2C9</accession>
<organism evidence="10 11">
    <name type="scientific">Araneus ventricosus</name>
    <name type="common">Orbweaver spider</name>
    <name type="synonym">Epeira ventricosa</name>
    <dbReference type="NCBI Taxonomy" id="182803"/>
    <lineage>
        <taxon>Eukaryota</taxon>
        <taxon>Metazoa</taxon>
        <taxon>Ecdysozoa</taxon>
        <taxon>Arthropoda</taxon>
        <taxon>Chelicerata</taxon>
        <taxon>Arachnida</taxon>
        <taxon>Araneae</taxon>
        <taxon>Araneomorphae</taxon>
        <taxon>Entelegynae</taxon>
        <taxon>Araneoidea</taxon>
        <taxon>Araneidae</taxon>
        <taxon>Araneus</taxon>
    </lineage>
</organism>
<evidence type="ECO:0000259" key="9">
    <source>
        <dbReference type="PROSITE" id="PS50405"/>
    </source>
</evidence>
<protein>
    <recommendedName>
        <fullName evidence="6">Glutathione S-transferase</fullName>
        <ecNumber evidence="3">2.5.1.18</ecNumber>
    </recommendedName>
    <alternativeName>
        <fullName evidence="7">GST class-mu</fullName>
    </alternativeName>
</protein>
<reference evidence="10 11" key="1">
    <citation type="journal article" date="2019" name="Sci. Rep.">
        <title>Orb-weaving spider Araneus ventricosus genome elucidates the spidroin gene catalogue.</title>
        <authorList>
            <person name="Kono N."/>
            <person name="Nakamura H."/>
            <person name="Ohtoshi R."/>
            <person name="Moran D.A.P."/>
            <person name="Shinohara A."/>
            <person name="Yoshida Y."/>
            <person name="Fujiwara M."/>
            <person name="Mori M."/>
            <person name="Tomita M."/>
            <person name="Arakawa K."/>
        </authorList>
    </citation>
    <scope>NUCLEOTIDE SEQUENCE [LARGE SCALE GENOMIC DNA]</scope>
</reference>
<dbReference type="SFLD" id="SFLDG01205">
    <property type="entry name" value="AMPS.1"/>
    <property type="match status" value="1"/>
</dbReference>
<dbReference type="PANTHER" id="PTHR11571:SF222">
    <property type="entry name" value="GLUTATHIONE TRANSFERASE"/>
    <property type="match status" value="1"/>
</dbReference>
<dbReference type="PROSITE" id="PS50404">
    <property type="entry name" value="GST_NTER"/>
    <property type="match status" value="1"/>
</dbReference>
<dbReference type="Pfam" id="PF14497">
    <property type="entry name" value="GST_C_3"/>
    <property type="match status" value="1"/>
</dbReference>
<evidence type="ECO:0000256" key="5">
    <source>
        <dbReference type="ARBA" id="ARBA00047960"/>
    </source>
</evidence>
<dbReference type="SUPFAM" id="SSF52833">
    <property type="entry name" value="Thioredoxin-like"/>
    <property type="match status" value="1"/>
</dbReference>
<proteinExistence type="inferred from homology"/>
<feature type="domain" description="GST C-terminal" evidence="9">
    <location>
        <begin position="90"/>
        <end position="209"/>
    </location>
</feature>
<dbReference type="GO" id="GO:0006749">
    <property type="term" value="P:glutathione metabolic process"/>
    <property type="evidence" value="ECO:0007669"/>
    <property type="project" value="TreeGrafter"/>
</dbReference>
<dbReference type="Gene3D" id="1.20.1050.10">
    <property type="match status" value="1"/>
</dbReference>